<feature type="region of interest" description="Disordered" evidence="1">
    <location>
        <begin position="131"/>
        <end position="162"/>
    </location>
</feature>
<dbReference type="STRING" id="1263082.A0A068S7V2"/>
<dbReference type="PANTHER" id="PTHR38702:SF1">
    <property type="entry name" value="CALPONIN-HOMOLOGY (CH) DOMAIN-CONTAINING PROTEIN"/>
    <property type="match status" value="1"/>
</dbReference>
<dbReference type="InterPro" id="IPR036872">
    <property type="entry name" value="CH_dom_sf"/>
</dbReference>
<evidence type="ECO:0000256" key="1">
    <source>
        <dbReference type="SAM" id="MobiDB-lite"/>
    </source>
</evidence>
<proteinExistence type="predicted"/>
<feature type="compositionally biased region" description="Low complexity" evidence="1">
    <location>
        <begin position="35"/>
        <end position="54"/>
    </location>
</feature>
<keyword evidence="3" id="KW-1185">Reference proteome</keyword>
<accession>A0A068S7V2</accession>
<dbReference type="CDD" id="cd00014">
    <property type="entry name" value="CH_SF"/>
    <property type="match status" value="1"/>
</dbReference>
<comment type="caution">
    <text evidence="2">The sequence shown here is derived from an EMBL/GenBank/DDBJ whole genome shotgun (WGS) entry which is preliminary data.</text>
</comment>
<gene>
    <name evidence="2" type="ORF">LCOR_09313.1</name>
</gene>
<reference evidence="2" key="1">
    <citation type="submission" date="2013-08" db="EMBL/GenBank/DDBJ databases">
        <title>Gene expansion shapes genome architecture in the human pathogen Lichtheimia corymbifera: an evolutionary genomics analysis in the ancient terrestrial Mucorales (Mucoromycotina).</title>
        <authorList>
            <person name="Schwartze V.U."/>
            <person name="Winter S."/>
            <person name="Shelest E."/>
            <person name="Marcet-Houben M."/>
            <person name="Horn F."/>
            <person name="Wehner S."/>
            <person name="Hoffmann K."/>
            <person name="Riege K."/>
            <person name="Sammeth M."/>
            <person name="Nowrousian M."/>
            <person name="Valiante V."/>
            <person name="Linde J."/>
            <person name="Jacobsen I.D."/>
            <person name="Marz M."/>
            <person name="Brakhage A.A."/>
            <person name="Gabaldon T."/>
            <person name="Bocker S."/>
            <person name="Voigt K."/>
        </authorList>
    </citation>
    <scope>NUCLEOTIDE SEQUENCE [LARGE SCALE GENOMIC DNA]</scope>
    <source>
        <strain evidence="2">FSU 9682</strain>
    </source>
</reference>
<evidence type="ECO:0000313" key="2">
    <source>
        <dbReference type="EMBL" id="CDH58453.1"/>
    </source>
</evidence>
<feature type="compositionally biased region" description="Low complexity" evidence="1">
    <location>
        <begin position="324"/>
        <end position="337"/>
    </location>
</feature>
<feature type="compositionally biased region" description="Acidic residues" evidence="1">
    <location>
        <begin position="142"/>
        <end position="151"/>
    </location>
</feature>
<dbReference type="EMBL" id="CBTN010000057">
    <property type="protein sequence ID" value="CDH58453.1"/>
    <property type="molecule type" value="Genomic_DNA"/>
</dbReference>
<sequence length="524" mass="58312">MLQQSTLSISAHQSNQDASFAESDSKDLLQQHDATSSCCPSSSSSCSTTDTFSTGRRSRIGGNDNSVVRAISPEGRRYLKPVNGIQAKGFARSAQRRSSVLTLGSIERLQHFYAKRDLKVNKVGILGFKNSNNATTTTNSVPEEEDDDDLLPEPSTPPRPSWLDLDVETDLDVLLSQCFHDIQSTLSAWSMVSNTAYASSELSDSDPSSDNEGSEYHIASLVHSVSRTIESIRNYTLHRNDLADSALVKLRHSAIHLLSVIREFETTHQRDHAITFDGLAKEREAILRYLGVVEDYAFNPPHHIGAPPVTFSPEIKSLMHKSRSTTTTTTSSSQSTRPGLPDWLDPTCYVNDSMGRYRALLADNRQSLQGGVPDHEPIPDPNDSEEAFLEYLADGRILCNAYNNVVKRSRRPFGFINKVHQETGRTFRAIENLRFFSAACKFRFDLMFHPFEPSEIARKTDRGLTALKPIVVAFCECVIAEFRENLEQVGKKRPLPDQSPVSTTVEKKFFASINNHPTTTAAIL</sequence>
<dbReference type="SUPFAM" id="SSF47576">
    <property type="entry name" value="Calponin-homology domain, CH-domain"/>
    <property type="match status" value="1"/>
</dbReference>
<feature type="region of interest" description="Disordered" evidence="1">
    <location>
        <begin position="1"/>
        <end position="67"/>
    </location>
</feature>
<dbReference type="VEuPathDB" id="FungiDB:LCOR_09313.1"/>
<dbReference type="OrthoDB" id="2534759at2759"/>
<protein>
    <recommendedName>
        <fullName evidence="4">Calponin-homology (CH) domain-containing protein</fullName>
    </recommendedName>
</protein>
<feature type="compositionally biased region" description="Low complexity" evidence="1">
    <location>
        <begin position="131"/>
        <end position="140"/>
    </location>
</feature>
<evidence type="ECO:0000313" key="3">
    <source>
        <dbReference type="Proteomes" id="UP000027586"/>
    </source>
</evidence>
<feature type="compositionally biased region" description="Polar residues" evidence="1">
    <location>
        <begin position="1"/>
        <end position="18"/>
    </location>
</feature>
<evidence type="ECO:0008006" key="4">
    <source>
        <dbReference type="Google" id="ProtNLM"/>
    </source>
</evidence>
<feature type="region of interest" description="Disordered" evidence="1">
    <location>
        <begin position="319"/>
        <end position="339"/>
    </location>
</feature>
<dbReference type="PANTHER" id="PTHR38702">
    <property type="entry name" value="CALPONIN-HOMOLOGY (CH) DOMAIN-CONTAINING PROTEIN"/>
    <property type="match status" value="1"/>
</dbReference>
<name>A0A068S7V2_9FUNG</name>
<dbReference type="AlphaFoldDB" id="A0A068S7V2"/>
<dbReference type="Gene3D" id="1.10.418.10">
    <property type="entry name" value="Calponin-like domain"/>
    <property type="match status" value="1"/>
</dbReference>
<organism evidence="2 3">
    <name type="scientific">Lichtheimia corymbifera JMRC:FSU:9682</name>
    <dbReference type="NCBI Taxonomy" id="1263082"/>
    <lineage>
        <taxon>Eukaryota</taxon>
        <taxon>Fungi</taxon>
        <taxon>Fungi incertae sedis</taxon>
        <taxon>Mucoromycota</taxon>
        <taxon>Mucoromycotina</taxon>
        <taxon>Mucoromycetes</taxon>
        <taxon>Mucorales</taxon>
        <taxon>Lichtheimiaceae</taxon>
        <taxon>Lichtheimia</taxon>
    </lineage>
</organism>
<dbReference type="Proteomes" id="UP000027586">
    <property type="component" value="Unassembled WGS sequence"/>
</dbReference>